<dbReference type="AlphaFoldDB" id="A0A523UWD7"/>
<keyword evidence="1" id="KW-0472">Membrane</keyword>
<reference evidence="2 3" key="1">
    <citation type="submission" date="2019-03" db="EMBL/GenBank/DDBJ databases">
        <title>Metabolic potential of uncultured bacteria and archaea associated with petroleum seepage in deep-sea sediments.</title>
        <authorList>
            <person name="Dong X."/>
            <person name="Hubert C."/>
        </authorList>
    </citation>
    <scope>NUCLEOTIDE SEQUENCE [LARGE SCALE GENOMIC DNA]</scope>
    <source>
        <strain evidence="2">E44_bin18</strain>
    </source>
</reference>
<evidence type="ECO:0000256" key="1">
    <source>
        <dbReference type="SAM" id="Phobius"/>
    </source>
</evidence>
<protein>
    <recommendedName>
        <fullName evidence="4">DUF4345 domain-containing protein</fullName>
    </recommendedName>
</protein>
<dbReference type="Proteomes" id="UP000315525">
    <property type="component" value="Unassembled WGS sequence"/>
</dbReference>
<feature type="transmembrane region" description="Helical" evidence="1">
    <location>
        <begin position="5"/>
        <end position="25"/>
    </location>
</feature>
<keyword evidence="1" id="KW-1133">Transmembrane helix</keyword>
<proteinExistence type="predicted"/>
<dbReference type="EMBL" id="SOJN01000046">
    <property type="protein sequence ID" value="TET46669.1"/>
    <property type="molecule type" value="Genomic_DNA"/>
</dbReference>
<feature type="transmembrane region" description="Helical" evidence="1">
    <location>
        <begin position="101"/>
        <end position="120"/>
    </location>
</feature>
<gene>
    <name evidence="2" type="ORF">E3J62_03450</name>
</gene>
<keyword evidence="1" id="KW-0812">Transmembrane</keyword>
<feature type="transmembrane region" description="Helical" evidence="1">
    <location>
        <begin position="78"/>
        <end position="95"/>
    </location>
</feature>
<evidence type="ECO:0000313" key="2">
    <source>
        <dbReference type="EMBL" id="TET46669.1"/>
    </source>
</evidence>
<accession>A0A523UWD7</accession>
<comment type="caution">
    <text evidence="2">The sequence shown here is derived from an EMBL/GenBank/DDBJ whole genome shotgun (WGS) entry which is preliminary data.</text>
</comment>
<evidence type="ECO:0008006" key="4">
    <source>
        <dbReference type="Google" id="ProtNLM"/>
    </source>
</evidence>
<feature type="transmembrane region" description="Helical" evidence="1">
    <location>
        <begin position="45"/>
        <end position="66"/>
    </location>
</feature>
<sequence length="127" mass="13202">MGQGILQVLIGLGVVGGGIGLVSNPSGANLGFRVEWLAGSPFSNYLIPGIALLAVNGLGSLAGSMVSFAGKRFAGETAAALGLFMMAWIAVQMYWIGLSSWLQPLFFGLGLLEVVLGFCVRRDLHSS</sequence>
<evidence type="ECO:0000313" key="3">
    <source>
        <dbReference type="Proteomes" id="UP000315525"/>
    </source>
</evidence>
<name>A0A523UWD7_UNCT6</name>
<organism evidence="2 3">
    <name type="scientific">candidate division TA06 bacterium</name>
    <dbReference type="NCBI Taxonomy" id="2250710"/>
    <lineage>
        <taxon>Bacteria</taxon>
        <taxon>Bacteria division TA06</taxon>
    </lineage>
</organism>